<evidence type="ECO:0000313" key="3">
    <source>
        <dbReference type="Proteomes" id="UP000233766"/>
    </source>
</evidence>
<dbReference type="AlphaFoldDB" id="A0A2N3VGY1"/>
<comment type="caution">
    <text evidence="2">The sequence shown here is derived from an EMBL/GenBank/DDBJ whole genome shotgun (WGS) entry which is preliminary data.</text>
</comment>
<keyword evidence="3" id="KW-1185">Reference proteome</keyword>
<feature type="compositionally biased region" description="Basic and acidic residues" evidence="1">
    <location>
        <begin position="10"/>
        <end position="30"/>
    </location>
</feature>
<evidence type="ECO:0000256" key="1">
    <source>
        <dbReference type="SAM" id="MobiDB-lite"/>
    </source>
</evidence>
<gene>
    <name evidence="2" type="ORF">ATK86_5318</name>
</gene>
<dbReference type="RefSeq" id="WP_101466730.1">
    <property type="nucleotide sequence ID" value="NZ_PJMW01000002.1"/>
</dbReference>
<protein>
    <submittedName>
        <fullName evidence="2">Uncharacterized protein</fullName>
    </submittedName>
</protein>
<proteinExistence type="predicted"/>
<accession>A0A2N3VGY1</accession>
<feature type="compositionally biased region" description="Low complexity" evidence="1">
    <location>
        <begin position="32"/>
        <end position="42"/>
    </location>
</feature>
<feature type="region of interest" description="Disordered" evidence="1">
    <location>
        <begin position="10"/>
        <end position="42"/>
    </location>
</feature>
<name>A0A2N3VGY1_9NOCA</name>
<reference evidence="2 3" key="1">
    <citation type="submission" date="2017-12" db="EMBL/GenBank/DDBJ databases">
        <title>Sequencing the genomes of 1000 Actinobacteria strains.</title>
        <authorList>
            <person name="Klenk H.-P."/>
        </authorList>
    </citation>
    <scope>NUCLEOTIDE SEQUENCE [LARGE SCALE GENOMIC DNA]</scope>
    <source>
        <strain evidence="2 3">DSM 44489</strain>
    </source>
</reference>
<dbReference type="Proteomes" id="UP000233766">
    <property type="component" value="Unassembled WGS sequence"/>
</dbReference>
<organism evidence="2 3">
    <name type="scientific">Nocardia fluminea</name>
    <dbReference type="NCBI Taxonomy" id="134984"/>
    <lineage>
        <taxon>Bacteria</taxon>
        <taxon>Bacillati</taxon>
        <taxon>Actinomycetota</taxon>
        <taxon>Actinomycetes</taxon>
        <taxon>Mycobacteriales</taxon>
        <taxon>Nocardiaceae</taxon>
        <taxon>Nocardia</taxon>
    </lineage>
</organism>
<sequence length="141" mass="15688">MSIENLLRLHGHDTTTRELPDGKLAFDPKDPPVTAEPATFTPTAEDVDATVDLWRRKLATADGSGGLDDVIALATLAYATVPFLLDGLDATRARIAELEAADREHSQTIEYLHHTHGIDIDREHADFREWQRQYGEVTDRG</sequence>
<evidence type="ECO:0000313" key="2">
    <source>
        <dbReference type="EMBL" id="PKV80881.1"/>
    </source>
</evidence>
<dbReference type="EMBL" id="PJMW01000002">
    <property type="protein sequence ID" value="PKV80881.1"/>
    <property type="molecule type" value="Genomic_DNA"/>
</dbReference>